<keyword evidence="2" id="KW-1133">Transmembrane helix</keyword>
<evidence type="ECO:0000256" key="1">
    <source>
        <dbReference type="SAM" id="MobiDB-lite"/>
    </source>
</evidence>
<reference evidence="3 4" key="1">
    <citation type="submission" date="2018-05" db="EMBL/GenBank/DDBJ databases">
        <title>Genome sequencing and assembly of the regulated plant pathogen Lachnellula willkommii and related sister species for the development of diagnostic species identification markers.</title>
        <authorList>
            <person name="Giroux E."/>
            <person name="Bilodeau G."/>
        </authorList>
    </citation>
    <scope>NUCLEOTIDE SEQUENCE [LARGE SCALE GENOMIC DNA]</scope>
    <source>
        <strain evidence="3 4">CBS 172.35</strain>
    </source>
</reference>
<dbReference type="EMBL" id="QGML01002902">
    <property type="protein sequence ID" value="TVY86968.1"/>
    <property type="molecule type" value="Genomic_DNA"/>
</dbReference>
<keyword evidence="2" id="KW-0812">Transmembrane</keyword>
<keyword evidence="2" id="KW-0472">Membrane</keyword>
<feature type="transmembrane region" description="Helical" evidence="2">
    <location>
        <begin position="29"/>
        <end position="52"/>
    </location>
</feature>
<dbReference type="Proteomes" id="UP000315522">
    <property type="component" value="Unassembled WGS sequence"/>
</dbReference>
<keyword evidence="4" id="KW-1185">Reference proteome</keyword>
<proteinExistence type="predicted"/>
<protein>
    <submittedName>
        <fullName evidence="3">Uncharacterized protein</fullName>
    </submittedName>
</protein>
<evidence type="ECO:0000313" key="3">
    <source>
        <dbReference type="EMBL" id="TVY86968.1"/>
    </source>
</evidence>
<evidence type="ECO:0000313" key="4">
    <source>
        <dbReference type="Proteomes" id="UP000315522"/>
    </source>
</evidence>
<feature type="region of interest" description="Disordered" evidence="1">
    <location>
        <begin position="262"/>
        <end position="286"/>
    </location>
</feature>
<dbReference type="AlphaFoldDB" id="A0A559M1Y3"/>
<sequence>MPSNKKFLKAEDFEKALKRLDKEMSKDNFLAAFAPINIVTIGGFLAETYYIIDPQWAQDDEIKVPLKMAINSVAKKENFEGDWMNDGLHIWASAEASKTIFEQAYKQGILLFDSESLKVWAAPFEWALERKVRRVAYSDRGDKKVDMEDALALFKHFRKANGGPLDMEYFRKLNINGFDMNPETHHMEMVAANYRYMYKEDLFSSSTIQEPSSTSYSTVPAESKLGAWSDWVWSEELECKYRSRKNAAEPNGFEYDYDTTTATTATPAAGPSQPASLSAAPAGPSQLAETSQEFPLKYYYVRDGEYYLNDNGKVDPCERPSHKLVYNENGWKDTQRRKKWRYAGKQVSYK</sequence>
<gene>
    <name evidence="3" type="ORF">LAWI1_G006884</name>
</gene>
<name>A0A559M1Y3_9HELO</name>
<comment type="caution">
    <text evidence="3">The sequence shown here is derived from an EMBL/GenBank/DDBJ whole genome shotgun (WGS) entry which is preliminary data.</text>
</comment>
<evidence type="ECO:0000256" key="2">
    <source>
        <dbReference type="SAM" id="Phobius"/>
    </source>
</evidence>
<accession>A0A559M1Y3</accession>
<organism evidence="3 4">
    <name type="scientific">Lachnellula willkommii</name>
    <dbReference type="NCBI Taxonomy" id="215461"/>
    <lineage>
        <taxon>Eukaryota</taxon>
        <taxon>Fungi</taxon>
        <taxon>Dikarya</taxon>
        <taxon>Ascomycota</taxon>
        <taxon>Pezizomycotina</taxon>
        <taxon>Leotiomycetes</taxon>
        <taxon>Helotiales</taxon>
        <taxon>Lachnaceae</taxon>
        <taxon>Lachnellula</taxon>
    </lineage>
</organism>